<gene>
    <name evidence="4" type="ORF">ACFQ07_33005</name>
</gene>
<keyword evidence="5" id="KW-1185">Reference proteome</keyword>
<feature type="compositionally biased region" description="Basic and acidic residues" evidence="2">
    <location>
        <begin position="10"/>
        <end position="19"/>
    </location>
</feature>
<evidence type="ECO:0000259" key="3">
    <source>
        <dbReference type="PROSITE" id="PS51464"/>
    </source>
</evidence>
<dbReference type="SUPFAM" id="SSF53697">
    <property type="entry name" value="SIS domain"/>
    <property type="match status" value="1"/>
</dbReference>
<feature type="region of interest" description="Disordered" evidence="2">
    <location>
        <begin position="1"/>
        <end position="20"/>
    </location>
</feature>
<name>A0ABW3CUM8_9ACTN</name>
<dbReference type="PROSITE" id="PS51464">
    <property type="entry name" value="SIS"/>
    <property type="match status" value="1"/>
</dbReference>
<proteinExistence type="predicted"/>
<dbReference type="NCBIfam" id="NF003915">
    <property type="entry name" value="PRK05441.1"/>
    <property type="match status" value="1"/>
</dbReference>
<dbReference type="PANTHER" id="PTHR10088">
    <property type="entry name" value="GLUCOKINASE REGULATORY PROTEIN"/>
    <property type="match status" value="1"/>
</dbReference>
<feature type="compositionally biased region" description="Polar residues" evidence="2">
    <location>
        <begin position="190"/>
        <end position="199"/>
    </location>
</feature>
<comment type="caution">
    <text evidence="4">The sequence shown here is derived from an EMBL/GenBank/DDBJ whole genome shotgun (WGS) entry which is preliminary data.</text>
</comment>
<dbReference type="InterPro" id="IPR001347">
    <property type="entry name" value="SIS_dom"/>
</dbReference>
<dbReference type="EMBL" id="JBHTIR010004348">
    <property type="protein sequence ID" value="MFD0857073.1"/>
    <property type="molecule type" value="Genomic_DNA"/>
</dbReference>
<dbReference type="InterPro" id="IPR046348">
    <property type="entry name" value="SIS_dom_sf"/>
</dbReference>
<dbReference type="Pfam" id="PF01380">
    <property type="entry name" value="SIS"/>
    <property type="match status" value="1"/>
</dbReference>
<keyword evidence="1" id="KW-0119">Carbohydrate metabolism</keyword>
<protein>
    <submittedName>
        <fullName evidence="4">N-acetylmuramic acid 6-phosphate etherase</fullName>
        <ecNumber evidence="4">4.2.1.126</ecNumber>
    </submittedName>
</protein>
<evidence type="ECO:0000313" key="4">
    <source>
        <dbReference type="EMBL" id="MFD0857073.1"/>
    </source>
</evidence>
<reference evidence="5" key="1">
    <citation type="journal article" date="2019" name="Int. J. Syst. Evol. Microbiol.">
        <title>The Global Catalogue of Microorganisms (GCM) 10K type strain sequencing project: providing services to taxonomists for standard genome sequencing and annotation.</title>
        <authorList>
            <consortium name="The Broad Institute Genomics Platform"/>
            <consortium name="The Broad Institute Genome Sequencing Center for Infectious Disease"/>
            <person name="Wu L."/>
            <person name="Ma J."/>
        </authorList>
    </citation>
    <scope>NUCLEOTIDE SEQUENCE [LARGE SCALE GENOMIC DNA]</scope>
    <source>
        <strain evidence="5">JCM 31696</strain>
    </source>
</reference>
<dbReference type="PANTHER" id="PTHR10088:SF4">
    <property type="entry name" value="GLUCOKINASE REGULATORY PROTEIN"/>
    <property type="match status" value="1"/>
</dbReference>
<dbReference type="GO" id="GO:0016829">
    <property type="term" value="F:lyase activity"/>
    <property type="evidence" value="ECO:0007669"/>
    <property type="project" value="UniProtKB-KW"/>
</dbReference>
<dbReference type="Proteomes" id="UP001597083">
    <property type="component" value="Unassembled WGS sequence"/>
</dbReference>
<evidence type="ECO:0000256" key="1">
    <source>
        <dbReference type="ARBA" id="ARBA00023277"/>
    </source>
</evidence>
<dbReference type="Gene3D" id="1.10.8.1080">
    <property type="match status" value="1"/>
</dbReference>
<feature type="domain" description="SIS" evidence="3">
    <location>
        <begin position="1"/>
        <end position="114"/>
    </location>
</feature>
<keyword evidence="4" id="KW-0456">Lyase</keyword>
<organism evidence="4 5">
    <name type="scientific">Actinomadura adrarensis</name>
    <dbReference type="NCBI Taxonomy" id="1819600"/>
    <lineage>
        <taxon>Bacteria</taxon>
        <taxon>Bacillati</taxon>
        <taxon>Actinomycetota</taxon>
        <taxon>Actinomycetes</taxon>
        <taxon>Streptosporangiales</taxon>
        <taxon>Thermomonosporaceae</taxon>
        <taxon>Actinomadura</taxon>
    </lineage>
</organism>
<accession>A0ABW3CUM8</accession>
<evidence type="ECO:0000256" key="2">
    <source>
        <dbReference type="SAM" id="MobiDB-lite"/>
    </source>
</evidence>
<evidence type="ECO:0000313" key="5">
    <source>
        <dbReference type="Proteomes" id="UP001597083"/>
    </source>
</evidence>
<dbReference type="Gene3D" id="3.40.50.10490">
    <property type="entry name" value="Glucose-6-phosphate isomerase like protein, domain 1"/>
    <property type="match status" value="1"/>
</dbReference>
<feature type="region of interest" description="Disordered" evidence="2">
    <location>
        <begin position="179"/>
        <end position="199"/>
    </location>
</feature>
<dbReference type="InterPro" id="IPR040190">
    <property type="entry name" value="MURQ/GCKR"/>
</dbReference>
<dbReference type="EC" id="4.2.1.126" evidence="4"/>
<sequence>MPSLRGQVTDLEHSERAGTRDAFTVQPADVVIGISAGGSTPYVAGALQYAQQVHAHTVLISSEPQAPLARYADVHLCADTGPEVITGSTGLKAATAAKLVLNAFSTAVMIRSGRTHSNLMADQAPNTAKARTRARHILTQITGCPARQIDTALAASGHDIRVALLMLEEGLDAQAAHRAALQRPRPDPQGLNTATELAY</sequence>
<feature type="non-terminal residue" evidence="4">
    <location>
        <position position="1"/>
    </location>
</feature>